<evidence type="ECO:0000313" key="2">
    <source>
        <dbReference type="Proteomes" id="UP000834106"/>
    </source>
</evidence>
<dbReference type="Proteomes" id="UP000834106">
    <property type="component" value="Chromosome 12"/>
</dbReference>
<sequence length="137" mass="15024">MGLVSQAVNNGGGHVLGIIPIPLDVFGFISHYQLAGNTLERGSIIRASVLDVSKIERLVDLSLKLEFIDKSKGERSTVLTHKKVLDGSVLLRLWILKPSFPFPCVYISGSQMLNGSSGRGTWLSWGKALRDEPLEHQ</sequence>
<protein>
    <recommendedName>
        <fullName evidence="3">Ribosomal protein S1</fullName>
    </recommendedName>
</protein>
<keyword evidence="2" id="KW-1185">Reference proteome</keyword>
<accession>A0AAD1ZSM5</accession>
<reference evidence="1" key="1">
    <citation type="submission" date="2023-05" db="EMBL/GenBank/DDBJ databases">
        <authorList>
            <person name="Huff M."/>
        </authorList>
    </citation>
    <scope>NUCLEOTIDE SEQUENCE</scope>
</reference>
<evidence type="ECO:0008006" key="3">
    <source>
        <dbReference type="Google" id="ProtNLM"/>
    </source>
</evidence>
<gene>
    <name evidence="1" type="ORF">FPE_LOCUS19960</name>
</gene>
<name>A0AAD1ZSM5_9LAMI</name>
<proteinExistence type="predicted"/>
<evidence type="ECO:0000313" key="1">
    <source>
        <dbReference type="EMBL" id="CAI9772530.1"/>
    </source>
</evidence>
<dbReference type="EMBL" id="OU503047">
    <property type="protein sequence ID" value="CAI9772530.1"/>
    <property type="molecule type" value="Genomic_DNA"/>
</dbReference>
<dbReference type="AlphaFoldDB" id="A0AAD1ZSM5"/>
<organism evidence="1 2">
    <name type="scientific">Fraxinus pennsylvanica</name>
    <dbReference type="NCBI Taxonomy" id="56036"/>
    <lineage>
        <taxon>Eukaryota</taxon>
        <taxon>Viridiplantae</taxon>
        <taxon>Streptophyta</taxon>
        <taxon>Embryophyta</taxon>
        <taxon>Tracheophyta</taxon>
        <taxon>Spermatophyta</taxon>
        <taxon>Magnoliopsida</taxon>
        <taxon>eudicotyledons</taxon>
        <taxon>Gunneridae</taxon>
        <taxon>Pentapetalae</taxon>
        <taxon>asterids</taxon>
        <taxon>lamiids</taxon>
        <taxon>Lamiales</taxon>
        <taxon>Oleaceae</taxon>
        <taxon>Oleeae</taxon>
        <taxon>Fraxinus</taxon>
    </lineage>
</organism>